<evidence type="ECO:0000256" key="1">
    <source>
        <dbReference type="ARBA" id="ARBA00004498"/>
    </source>
</evidence>
<feature type="chain" id="PRO_5001524776" description="Protein Wnt" evidence="10">
    <location>
        <begin position="30"/>
        <end position="354"/>
    </location>
</feature>
<keyword evidence="10" id="KW-0732">Signal</keyword>
<evidence type="ECO:0000256" key="10">
    <source>
        <dbReference type="SAM" id="SignalP"/>
    </source>
</evidence>
<evidence type="ECO:0000256" key="6">
    <source>
        <dbReference type="ARBA" id="ARBA00022687"/>
    </source>
</evidence>
<keyword evidence="4" id="KW-0964">Secreted</keyword>
<dbReference type="InterPro" id="IPR043158">
    <property type="entry name" value="Wnt_C"/>
</dbReference>
<dbReference type="EMBL" id="KJ000376">
    <property type="protein sequence ID" value="AHY22364.1"/>
    <property type="molecule type" value="mRNA"/>
</dbReference>
<name>A0A023VZE4_PARLI</name>
<dbReference type="PRINTS" id="PR01349">
    <property type="entry name" value="WNTPROTEIN"/>
</dbReference>
<dbReference type="InterPro" id="IPR005817">
    <property type="entry name" value="Wnt"/>
</dbReference>
<dbReference type="GO" id="GO:0030182">
    <property type="term" value="P:neuron differentiation"/>
    <property type="evidence" value="ECO:0007669"/>
    <property type="project" value="TreeGrafter"/>
</dbReference>
<protein>
    <recommendedName>
        <fullName evidence="9">Protein Wnt</fullName>
    </recommendedName>
</protein>
<dbReference type="GO" id="GO:0060070">
    <property type="term" value="P:canonical Wnt signaling pathway"/>
    <property type="evidence" value="ECO:0007669"/>
    <property type="project" value="TreeGrafter"/>
</dbReference>
<dbReference type="GO" id="GO:0005125">
    <property type="term" value="F:cytokine activity"/>
    <property type="evidence" value="ECO:0007669"/>
    <property type="project" value="TreeGrafter"/>
</dbReference>
<proteinExistence type="evidence at transcript level"/>
<comment type="function">
    <text evidence="9">Ligand for members of the frizzled family of seven transmembrane receptors.</text>
</comment>
<dbReference type="PROSITE" id="PS00246">
    <property type="entry name" value="WNT1"/>
    <property type="match status" value="1"/>
</dbReference>
<dbReference type="Pfam" id="PF00110">
    <property type="entry name" value="wnt"/>
    <property type="match status" value="1"/>
</dbReference>
<dbReference type="FunFam" id="3.30.2460.20:FF:000001">
    <property type="entry name" value="Wnt homolog"/>
    <property type="match status" value="1"/>
</dbReference>
<reference evidence="11" key="1">
    <citation type="journal article" date="2014" name="Genesis">
        <title>A comprehensive survey of wnt and frizzled expression in the sea urchin Paracentrotus lividus.</title>
        <authorList>
            <person name="Robert N."/>
            <person name="Lhomond G."/>
            <person name="Schubert M."/>
            <person name="Croce J.C."/>
        </authorList>
    </citation>
    <scope>NUCLEOTIDE SEQUENCE</scope>
</reference>
<keyword evidence="6 9" id="KW-0879">Wnt signaling pathway</keyword>
<dbReference type="InterPro" id="IPR009143">
    <property type="entry name" value="Wnt6"/>
</dbReference>
<comment type="similarity">
    <text evidence="2 9">Belongs to the Wnt family.</text>
</comment>
<organism evidence="11">
    <name type="scientific">Paracentrotus lividus</name>
    <name type="common">Common sea urchin</name>
    <dbReference type="NCBI Taxonomy" id="7656"/>
    <lineage>
        <taxon>Eukaryota</taxon>
        <taxon>Metazoa</taxon>
        <taxon>Echinodermata</taxon>
        <taxon>Eleutherozoa</taxon>
        <taxon>Echinozoa</taxon>
        <taxon>Echinoidea</taxon>
        <taxon>Euechinoidea</taxon>
        <taxon>Echinacea</taxon>
        <taxon>Camarodonta</taxon>
        <taxon>Echinidea</taxon>
        <taxon>Echinidae</taxon>
        <taxon>Paracentrotus</taxon>
    </lineage>
</organism>
<keyword evidence="5" id="KW-0272">Extracellular matrix</keyword>
<evidence type="ECO:0000313" key="11">
    <source>
        <dbReference type="EMBL" id="AHY22364.1"/>
    </source>
</evidence>
<evidence type="ECO:0000256" key="7">
    <source>
        <dbReference type="ARBA" id="ARBA00023157"/>
    </source>
</evidence>
<evidence type="ECO:0000256" key="9">
    <source>
        <dbReference type="RuleBase" id="RU003500"/>
    </source>
</evidence>
<dbReference type="InterPro" id="IPR018161">
    <property type="entry name" value="Wnt_CS"/>
</dbReference>
<dbReference type="PANTHER" id="PTHR12027:SF37">
    <property type="entry name" value="PROTEIN WNT"/>
    <property type="match status" value="1"/>
</dbReference>
<dbReference type="SMART" id="SM00097">
    <property type="entry name" value="WNT1"/>
    <property type="match status" value="1"/>
</dbReference>
<dbReference type="PANTHER" id="PTHR12027">
    <property type="entry name" value="WNT RELATED"/>
    <property type="match status" value="1"/>
</dbReference>
<dbReference type="GO" id="GO:0045165">
    <property type="term" value="P:cell fate commitment"/>
    <property type="evidence" value="ECO:0007669"/>
    <property type="project" value="TreeGrafter"/>
</dbReference>
<keyword evidence="7" id="KW-1015">Disulfide bond</keyword>
<dbReference type="AlphaFoldDB" id="A0A023VZE4"/>
<evidence type="ECO:0000256" key="5">
    <source>
        <dbReference type="ARBA" id="ARBA00022530"/>
    </source>
</evidence>
<dbReference type="CDD" id="cd19338">
    <property type="entry name" value="Wnt_Wnt6"/>
    <property type="match status" value="1"/>
</dbReference>
<evidence type="ECO:0000256" key="3">
    <source>
        <dbReference type="ARBA" id="ARBA00022473"/>
    </source>
</evidence>
<sequence>MDMYSTGSLLIWLLQIFVLETCMLLLAEGGEVERRISHSWNSPATAKFCKSHTWFNRHQLKLCQLHPDIIPSVTQGAMAAIYECRYQFRNDRWNCPISNVTGVFGKTRLRTRNPEMAYLQALVSAGIMYDVTKACGTGTVLQCGCDRVFGQDNPNVDWKWGGCSDNLEYGNHFTETFIDDSTSKKTAADLMAVQNYKAGRKAVEKNMGIKCKCHGVSGSCTSKICWNAMPKLRQTSETLLKSYTQAYHMMYSKRSLKLRPLQERNRNPSKTDIVYLTPSPDYCEPNKRHGSVGTHGRRCNKTSDGVNGCRLMCCGRGYQTMLRHVTESCHCRFQWCCSVECETCSRVEELHVCN</sequence>
<keyword evidence="3 9" id="KW-0217">Developmental protein</keyword>
<comment type="subcellular location">
    <subcellularLocation>
        <location evidence="1 9">Secreted</location>
        <location evidence="1 9">Extracellular space</location>
        <location evidence="1 9">Extracellular matrix</location>
    </subcellularLocation>
</comment>
<evidence type="ECO:0000256" key="4">
    <source>
        <dbReference type="ARBA" id="ARBA00022525"/>
    </source>
</evidence>
<feature type="signal peptide" evidence="10">
    <location>
        <begin position="1"/>
        <end position="29"/>
    </location>
</feature>
<dbReference type="GO" id="GO:0005109">
    <property type="term" value="F:frizzled binding"/>
    <property type="evidence" value="ECO:0007669"/>
    <property type="project" value="TreeGrafter"/>
</dbReference>
<evidence type="ECO:0000256" key="8">
    <source>
        <dbReference type="ARBA" id="ARBA00023288"/>
    </source>
</evidence>
<dbReference type="GO" id="GO:0005615">
    <property type="term" value="C:extracellular space"/>
    <property type="evidence" value="ECO:0007669"/>
    <property type="project" value="TreeGrafter"/>
</dbReference>
<accession>A0A023VZE4</accession>
<evidence type="ECO:0000256" key="2">
    <source>
        <dbReference type="ARBA" id="ARBA00005683"/>
    </source>
</evidence>
<keyword evidence="8" id="KW-0449">Lipoprotein</keyword>
<dbReference type="Gene3D" id="3.30.2460.20">
    <property type="match status" value="1"/>
</dbReference>